<evidence type="ECO:0000256" key="2">
    <source>
        <dbReference type="ARBA" id="ARBA00023043"/>
    </source>
</evidence>
<proteinExistence type="predicted"/>
<dbReference type="Proteomes" id="UP000069940">
    <property type="component" value="Unassembled WGS sequence"/>
</dbReference>
<feature type="repeat" description="ANK" evidence="3">
    <location>
        <begin position="111"/>
        <end position="143"/>
    </location>
</feature>
<protein>
    <submittedName>
        <fullName evidence="4">Uncharacterized protein</fullName>
    </submittedName>
</protein>
<dbReference type="PROSITE" id="PS50088">
    <property type="entry name" value="ANK_REPEAT"/>
    <property type="match status" value="2"/>
</dbReference>
<dbReference type="Gene3D" id="1.25.40.20">
    <property type="entry name" value="Ankyrin repeat-containing domain"/>
    <property type="match status" value="1"/>
</dbReference>
<sequence>MSTGKNIWQAAATGDPIALQQCLLKKSSKNRLIKVGHFRDNHNWTLLHHAVASGNAECVELLLSKTDIDAGARCYEGRTALFLACMKGVPIEISEMLLAKEGILVNVSNNEFVSPLHIAVEKGNLGLVELLVENGANVNAPDFAGETPLHTALEYGTVEILIHLLYVGHADANVRSENDIDALEMLAARGNYDLRTKVACFKLLFNYMHRTHEFRQKYRMEDIYAVALLSYRSTSLIPYFVDVALLWETNPGKRRLARELLEGPRDQYQTNSTRSVVNKNLYHFLALLLSDDEGIRRLQDDFMNYEVIYSHSLIQNELVALSVAAIREDDNEKKIRMLLEYLDFVKHLVYFFSDHLAETLDMIKNVLMNDEVDQNEPMTPAELIRYEQIVGKIIEITSADADTVLLTMTCSASDLHLQAKFFHPVVGFCTDVFMDERWLGGGNLDKVMYMKLLHKHGTLRLVQQTDSGGAGFRFEEFSLLRQARDAVRKVVLSTIDEDEKKRDLMFVQRLNSLDVPRDLIRYLRYM</sequence>
<dbReference type="PRINTS" id="PR01415">
    <property type="entry name" value="ANKYRIN"/>
</dbReference>
<keyword evidence="2 3" id="KW-0040">ANK repeat</keyword>
<dbReference type="PROSITE" id="PS50297">
    <property type="entry name" value="ANK_REP_REGION"/>
    <property type="match status" value="2"/>
</dbReference>
<dbReference type="InterPro" id="IPR002110">
    <property type="entry name" value="Ankyrin_rpt"/>
</dbReference>
<dbReference type="EnsemblMetazoa" id="AALFPA23_009128.R12525">
    <property type="protein sequence ID" value="AALFPA23_009128.P12525"/>
    <property type="gene ID" value="AALFPA23_009128"/>
</dbReference>
<organism evidence="4 5">
    <name type="scientific">Aedes albopictus</name>
    <name type="common">Asian tiger mosquito</name>
    <name type="synonym">Stegomyia albopicta</name>
    <dbReference type="NCBI Taxonomy" id="7160"/>
    <lineage>
        <taxon>Eukaryota</taxon>
        <taxon>Metazoa</taxon>
        <taxon>Ecdysozoa</taxon>
        <taxon>Arthropoda</taxon>
        <taxon>Hexapoda</taxon>
        <taxon>Insecta</taxon>
        <taxon>Pterygota</taxon>
        <taxon>Neoptera</taxon>
        <taxon>Endopterygota</taxon>
        <taxon>Diptera</taxon>
        <taxon>Nematocera</taxon>
        <taxon>Culicoidea</taxon>
        <taxon>Culicidae</taxon>
        <taxon>Culicinae</taxon>
        <taxon>Aedini</taxon>
        <taxon>Aedes</taxon>
        <taxon>Stegomyia</taxon>
    </lineage>
</organism>
<evidence type="ECO:0000256" key="3">
    <source>
        <dbReference type="PROSITE-ProRule" id="PRU00023"/>
    </source>
</evidence>
<dbReference type="PANTHER" id="PTHR24198">
    <property type="entry name" value="ANKYRIN REPEAT AND PROTEIN KINASE DOMAIN-CONTAINING PROTEIN"/>
    <property type="match status" value="1"/>
</dbReference>
<name>A0ABM1YH96_AEDAL</name>
<dbReference type="PANTHER" id="PTHR24198:SF165">
    <property type="entry name" value="ANKYRIN REPEAT-CONTAINING PROTEIN-RELATED"/>
    <property type="match status" value="1"/>
</dbReference>
<keyword evidence="1" id="KW-0677">Repeat</keyword>
<dbReference type="RefSeq" id="XP_062706831.1">
    <property type="nucleotide sequence ID" value="XM_062850847.1"/>
</dbReference>
<keyword evidence="5" id="KW-1185">Reference proteome</keyword>
<reference evidence="5" key="1">
    <citation type="journal article" date="2015" name="Proc. Natl. Acad. Sci. U.S.A.">
        <title>Genome sequence of the Asian Tiger mosquito, Aedes albopictus, reveals insights into its biology, genetics, and evolution.</title>
        <authorList>
            <person name="Chen X.G."/>
            <person name="Jiang X."/>
            <person name="Gu J."/>
            <person name="Xu M."/>
            <person name="Wu Y."/>
            <person name="Deng Y."/>
            <person name="Zhang C."/>
            <person name="Bonizzoni M."/>
            <person name="Dermauw W."/>
            <person name="Vontas J."/>
            <person name="Armbruster P."/>
            <person name="Huang X."/>
            <person name="Yang Y."/>
            <person name="Zhang H."/>
            <person name="He W."/>
            <person name="Peng H."/>
            <person name="Liu Y."/>
            <person name="Wu K."/>
            <person name="Chen J."/>
            <person name="Lirakis M."/>
            <person name="Topalis P."/>
            <person name="Van Leeuwen T."/>
            <person name="Hall A.B."/>
            <person name="Jiang X."/>
            <person name="Thorpe C."/>
            <person name="Mueller R.L."/>
            <person name="Sun C."/>
            <person name="Waterhouse R.M."/>
            <person name="Yan G."/>
            <person name="Tu Z.J."/>
            <person name="Fang X."/>
            <person name="James A.A."/>
        </authorList>
    </citation>
    <scope>NUCLEOTIDE SEQUENCE [LARGE SCALE GENOMIC DNA]</scope>
    <source>
        <strain evidence="5">Foshan</strain>
    </source>
</reference>
<dbReference type="GeneID" id="109409326"/>
<accession>A0ABM1YH96</accession>
<evidence type="ECO:0000313" key="4">
    <source>
        <dbReference type="EnsemblMetazoa" id="AALFPA23_009128.P12524"/>
    </source>
</evidence>
<dbReference type="InterPro" id="IPR036770">
    <property type="entry name" value="Ankyrin_rpt-contain_sf"/>
</dbReference>
<dbReference type="SUPFAM" id="SSF48403">
    <property type="entry name" value="Ankyrin repeat"/>
    <property type="match status" value="1"/>
</dbReference>
<dbReference type="RefSeq" id="XP_062706830.1">
    <property type="nucleotide sequence ID" value="XM_062850846.1"/>
</dbReference>
<dbReference type="SMART" id="SM00248">
    <property type="entry name" value="ANK"/>
    <property type="match status" value="4"/>
</dbReference>
<reference evidence="4" key="2">
    <citation type="submission" date="2025-05" db="UniProtKB">
        <authorList>
            <consortium name="EnsemblMetazoa"/>
        </authorList>
    </citation>
    <scope>IDENTIFICATION</scope>
    <source>
        <strain evidence="4">Foshan</strain>
    </source>
</reference>
<evidence type="ECO:0000313" key="5">
    <source>
        <dbReference type="Proteomes" id="UP000069940"/>
    </source>
</evidence>
<evidence type="ECO:0000256" key="1">
    <source>
        <dbReference type="ARBA" id="ARBA00022737"/>
    </source>
</evidence>
<dbReference type="Pfam" id="PF12796">
    <property type="entry name" value="Ank_2"/>
    <property type="match status" value="2"/>
</dbReference>
<feature type="repeat" description="ANK" evidence="3">
    <location>
        <begin position="144"/>
        <end position="177"/>
    </location>
</feature>
<dbReference type="EnsemblMetazoa" id="AALFPA23_009128.R12524">
    <property type="protein sequence ID" value="AALFPA23_009128.P12524"/>
    <property type="gene ID" value="AALFPA23_009128"/>
</dbReference>